<comment type="caution">
    <text evidence="2">The sequence shown here is derived from an EMBL/GenBank/DDBJ whole genome shotgun (WGS) entry which is preliminary data.</text>
</comment>
<reference evidence="3" key="1">
    <citation type="journal article" date="2019" name="Int. J. Syst. Evol. Microbiol.">
        <title>The Global Catalogue of Microorganisms (GCM) 10K type strain sequencing project: providing services to taxonomists for standard genome sequencing and annotation.</title>
        <authorList>
            <consortium name="The Broad Institute Genomics Platform"/>
            <consortium name="The Broad Institute Genome Sequencing Center for Infectious Disease"/>
            <person name="Wu L."/>
            <person name="Ma J."/>
        </authorList>
    </citation>
    <scope>NUCLEOTIDE SEQUENCE [LARGE SCALE GENOMIC DNA]</scope>
    <source>
        <strain evidence="3">KCTC 42805</strain>
    </source>
</reference>
<name>A0ABW5MDG5_9BACT</name>
<proteinExistence type="predicted"/>
<dbReference type="RefSeq" id="WP_381527568.1">
    <property type="nucleotide sequence ID" value="NZ_JBHULN010000025.1"/>
</dbReference>
<evidence type="ECO:0000313" key="3">
    <source>
        <dbReference type="Proteomes" id="UP001597469"/>
    </source>
</evidence>
<accession>A0ABW5MDG5</accession>
<protein>
    <submittedName>
        <fullName evidence="2">NRDE family protein</fullName>
    </submittedName>
</protein>
<sequence length="258" mass="28819">MCVVTLLPLPGGFVLTSNRDEHISRPRATQPQTYQVNHQLVIFPKDPQGGGTWLATSGPTTVCLLNGAFLDQPNELVFKGGPRKSRGLVVLDYFGYATPRQFADRYDFSSIEPFTLLVVENIPGSLTIYELRWNGHQVYLRPISNNQPHIWSSVTLYTMPTAELRKSWLADFLRQHPSYTAAELFAFHQSAGDGNPDHDFVMNRADGPAGGEPNPRDGVRTVSITQITNSKTELTVRYRDLISGDETTVSPSQWLNSR</sequence>
<feature type="region of interest" description="Disordered" evidence="1">
    <location>
        <begin position="196"/>
        <end position="219"/>
    </location>
</feature>
<dbReference type="Pfam" id="PF05742">
    <property type="entry name" value="TANGO2"/>
    <property type="match status" value="1"/>
</dbReference>
<dbReference type="Proteomes" id="UP001597469">
    <property type="component" value="Unassembled WGS sequence"/>
</dbReference>
<dbReference type="InterPro" id="IPR008551">
    <property type="entry name" value="TANGO2"/>
</dbReference>
<dbReference type="EMBL" id="JBHULN010000025">
    <property type="protein sequence ID" value="MFD2574161.1"/>
    <property type="molecule type" value="Genomic_DNA"/>
</dbReference>
<evidence type="ECO:0000313" key="2">
    <source>
        <dbReference type="EMBL" id="MFD2574161.1"/>
    </source>
</evidence>
<organism evidence="2 3">
    <name type="scientific">Spirosoma soli</name>
    <dbReference type="NCBI Taxonomy" id="1770529"/>
    <lineage>
        <taxon>Bacteria</taxon>
        <taxon>Pseudomonadati</taxon>
        <taxon>Bacteroidota</taxon>
        <taxon>Cytophagia</taxon>
        <taxon>Cytophagales</taxon>
        <taxon>Cytophagaceae</taxon>
        <taxon>Spirosoma</taxon>
    </lineage>
</organism>
<gene>
    <name evidence="2" type="ORF">ACFSUS_26230</name>
</gene>
<keyword evidence="3" id="KW-1185">Reference proteome</keyword>
<evidence type="ECO:0000256" key="1">
    <source>
        <dbReference type="SAM" id="MobiDB-lite"/>
    </source>
</evidence>